<dbReference type="RefSeq" id="WP_153282008.1">
    <property type="nucleotide sequence ID" value="NZ_CP045644.1"/>
</dbReference>
<protein>
    <submittedName>
        <fullName evidence="1">Uncharacterized protein</fullName>
    </submittedName>
</protein>
<dbReference type="EMBL" id="CP045644">
    <property type="protein sequence ID" value="QFZ83270.1"/>
    <property type="molecule type" value="Genomic_DNA"/>
</dbReference>
<reference evidence="1 2" key="1">
    <citation type="submission" date="2019-10" db="EMBL/GenBank/DDBJ databases">
        <title>Complete genome sequence of Variovorax paradoxus 5C-2.</title>
        <authorList>
            <person name="Gogoleva N.E."/>
            <person name="Balkin A.S."/>
        </authorList>
    </citation>
    <scope>NUCLEOTIDE SEQUENCE [LARGE SCALE GENOMIC DNA]</scope>
    <source>
        <strain evidence="1 2">5C-2</strain>
    </source>
</reference>
<sequence>MDLAKRAEHKLGEVFDAPEVLPFASKAIDLVGSFPALRNAFEDKFRTMRGYAPKEFVQVCMHALRWPELRSFFEDQSRLAIARNDWSAIADYGKYLDAFEDDWEDARTFYARYFVDAAND</sequence>
<accession>A0A5Q0M0M7</accession>
<name>A0A5Q0M0M7_VARPD</name>
<dbReference type="Proteomes" id="UP000326780">
    <property type="component" value="Chromosome"/>
</dbReference>
<evidence type="ECO:0000313" key="2">
    <source>
        <dbReference type="Proteomes" id="UP000326780"/>
    </source>
</evidence>
<evidence type="ECO:0000313" key="1">
    <source>
        <dbReference type="EMBL" id="QFZ83270.1"/>
    </source>
</evidence>
<organism evidence="1 2">
    <name type="scientific">Variovorax paradoxus</name>
    <dbReference type="NCBI Taxonomy" id="34073"/>
    <lineage>
        <taxon>Bacteria</taxon>
        <taxon>Pseudomonadati</taxon>
        <taxon>Pseudomonadota</taxon>
        <taxon>Betaproteobacteria</taxon>
        <taxon>Burkholderiales</taxon>
        <taxon>Comamonadaceae</taxon>
        <taxon>Variovorax</taxon>
    </lineage>
</organism>
<proteinExistence type="predicted"/>
<gene>
    <name evidence="1" type="ORF">GFK26_11105</name>
</gene>
<dbReference type="AlphaFoldDB" id="A0A5Q0M0M7"/>